<organism evidence="1 2">
    <name type="scientific">Paenibacillus oenotherae</name>
    <dbReference type="NCBI Taxonomy" id="1435645"/>
    <lineage>
        <taxon>Bacteria</taxon>
        <taxon>Bacillati</taxon>
        <taxon>Bacillota</taxon>
        <taxon>Bacilli</taxon>
        <taxon>Bacillales</taxon>
        <taxon>Paenibacillaceae</taxon>
        <taxon>Paenibacillus</taxon>
    </lineage>
</organism>
<evidence type="ECO:0000313" key="2">
    <source>
        <dbReference type="Proteomes" id="UP000812277"/>
    </source>
</evidence>
<keyword evidence="2" id="KW-1185">Reference proteome</keyword>
<comment type="caution">
    <text evidence="1">The sequence shown here is derived from an EMBL/GenBank/DDBJ whole genome shotgun (WGS) entry which is preliminary data.</text>
</comment>
<gene>
    <name evidence="1" type="ORF">K0T92_03750</name>
</gene>
<dbReference type="Proteomes" id="UP000812277">
    <property type="component" value="Unassembled WGS sequence"/>
</dbReference>
<proteinExistence type="predicted"/>
<reference evidence="1 2" key="1">
    <citation type="submission" date="2021-07" db="EMBL/GenBank/DDBJ databases">
        <title>Paenibacillus radiodurans sp. nov., isolated from the southeastern edge of Tengger Desert.</title>
        <authorList>
            <person name="Zhang G."/>
        </authorList>
    </citation>
    <scope>NUCLEOTIDE SEQUENCE [LARGE SCALE GENOMIC DNA]</scope>
    <source>
        <strain evidence="1 2">DT7-4</strain>
    </source>
</reference>
<accession>A0ABS7D1R9</accession>
<dbReference type="EMBL" id="JAHZIJ010000001">
    <property type="protein sequence ID" value="MBW7473857.1"/>
    <property type="molecule type" value="Genomic_DNA"/>
</dbReference>
<sequence>MAEGGNPAKAQAFRLKEAVADRMPAMMQEYMADRAAIGKTRRNACALAGIRPSAA</sequence>
<name>A0ABS7D1R9_9BACL</name>
<evidence type="ECO:0000313" key="1">
    <source>
        <dbReference type="EMBL" id="MBW7473857.1"/>
    </source>
</evidence>
<dbReference type="RefSeq" id="WP_219871046.1">
    <property type="nucleotide sequence ID" value="NZ_JAHZIJ010000001.1"/>
</dbReference>
<protein>
    <submittedName>
        <fullName evidence="1">Uncharacterized protein</fullName>
    </submittedName>
</protein>